<dbReference type="Proteomes" id="UP000661280">
    <property type="component" value="Chromosome 7"/>
</dbReference>
<dbReference type="RefSeq" id="XP_041547476.1">
    <property type="nucleotide sequence ID" value="XM_041683191.1"/>
</dbReference>
<keyword evidence="2" id="KW-0378">Hydrolase</keyword>
<dbReference type="PANTHER" id="PTHR46072">
    <property type="entry name" value="AMIDASE-RELATED-RELATED"/>
    <property type="match status" value="1"/>
</dbReference>
<evidence type="ECO:0000313" key="4">
    <source>
        <dbReference type="Proteomes" id="UP000661280"/>
    </source>
</evidence>
<evidence type="ECO:0000256" key="1">
    <source>
        <dbReference type="ARBA" id="ARBA00009199"/>
    </source>
</evidence>
<reference evidence="3" key="1">
    <citation type="submission" date="2021-01" db="EMBL/GenBank/DDBJ databases">
        <authorList>
            <consortium name="Aspergillus luchuensis mut. kawachii IFO 4304 genome sequencing consortium"/>
            <person name="Kazuki M."/>
            <person name="Futagami T."/>
        </authorList>
    </citation>
    <scope>NUCLEOTIDE SEQUENCE</scope>
    <source>
        <strain evidence="3">IFO 4308</strain>
    </source>
</reference>
<evidence type="ECO:0000256" key="2">
    <source>
        <dbReference type="ARBA" id="ARBA00022801"/>
    </source>
</evidence>
<dbReference type="PANTHER" id="PTHR46072:SF1">
    <property type="entry name" value="AMIDASE"/>
    <property type="match status" value="1"/>
</dbReference>
<dbReference type="SUPFAM" id="SSF75304">
    <property type="entry name" value="Amidase signature (AS) enzymes"/>
    <property type="match status" value="1"/>
</dbReference>
<proteinExistence type="inferred from homology"/>
<dbReference type="KEGG" id="aluc:AKAW2_70592A"/>
<dbReference type="InterPro" id="IPR023631">
    <property type="entry name" value="Amidase_dom"/>
</dbReference>
<protein>
    <submittedName>
        <fullName evidence="3">Uncharacterized protein</fullName>
    </submittedName>
</protein>
<evidence type="ECO:0000313" key="3">
    <source>
        <dbReference type="EMBL" id="BCS03714.1"/>
    </source>
</evidence>
<dbReference type="Pfam" id="PF01425">
    <property type="entry name" value="Amidase"/>
    <property type="match status" value="1"/>
</dbReference>
<reference evidence="3" key="2">
    <citation type="submission" date="2021-02" db="EMBL/GenBank/DDBJ databases">
        <title>Aspergillus luchuensis mut. kawachii IFO 4304 genome sequence.</title>
        <authorList>
            <person name="Mori K."/>
            <person name="Kadooka C."/>
            <person name="Goto M."/>
            <person name="Futagami T."/>
        </authorList>
    </citation>
    <scope>NUCLEOTIDE SEQUENCE</scope>
    <source>
        <strain evidence="3">IFO 4308</strain>
    </source>
</reference>
<dbReference type="InterPro" id="IPR036928">
    <property type="entry name" value="AS_sf"/>
</dbReference>
<dbReference type="Gene3D" id="3.90.1300.10">
    <property type="entry name" value="Amidase signature (AS) domain"/>
    <property type="match status" value="1"/>
</dbReference>
<gene>
    <name evidence="3" type="ORF">AKAW2_70592A</name>
</gene>
<dbReference type="GeneID" id="64965035"/>
<name>A0A7R8A2E3_ASPKA</name>
<keyword evidence="4" id="KW-1185">Reference proteome</keyword>
<organism evidence="3 4">
    <name type="scientific">Aspergillus kawachii</name>
    <name type="common">White koji mold</name>
    <name type="synonym">Aspergillus awamori var. kawachi</name>
    <dbReference type="NCBI Taxonomy" id="1069201"/>
    <lineage>
        <taxon>Eukaryota</taxon>
        <taxon>Fungi</taxon>
        <taxon>Dikarya</taxon>
        <taxon>Ascomycota</taxon>
        <taxon>Pezizomycotina</taxon>
        <taxon>Eurotiomycetes</taxon>
        <taxon>Eurotiomycetidae</taxon>
        <taxon>Eurotiales</taxon>
        <taxon>Aspergillaceae</taxon>
        <taxon>Aspergillus</taxon>
        <taxon>Aspergillus subgen. Circumdati</taxon>
    </lineage>
</organism>
<dbReference type="AlphaFoldDB" id="A0A7R8A2E3"/>
<sequence length="204" mass="23306">MREVAEKLKEAGHEVFEWDTSLHVTGQNLWTKAILADGGQHCRYLCDIVGEPLIEGMVVGTEKDELTISEREELEETKWAYQTTFLQQWTSSNIDALLMPVTPWVGYRPKSWVVSSQWLGYTALWNLLNYAAVTVPVAKVDGALDQPDQEWLEHVPRNDSDRFNWEQYDPELVKDMPITVQIVGGRFGEEKAVSVAKVLDEVLR</sequence>
<comment type="similarity">
    <text evidence="1">Belongs to the amidase family.</text>
</comment>
<dbReference type="GO" id="GO:0016787">
    <property type="term" value="F:hydrolase activity"/>
    <property type="evidence" value="ECO:0007669"/>
    <property type="project" value="UniProtKB-KW"/>
</dbReference>
<dbReference type="EMBL" id="AP024431">
    <property type="protein sequence ID" value="BCS03714.1"/>
    <property type="molecule type" value="Genomic_DNA"/>
</dbReference>
<dbReference type="OrthoDB" id="6428749at2759"/>
<accession>A0A7R8A2E3</accession>